<dbReference type="SUPFAM" id="SSF52821">
    <property type="entry name" value="Rhodanese/Cell cycle control phosphatase"/>
    <property type="match status" value="1"/>
</dbReference>
<name>A0A9W9CXZ7_9PEZI</name>
<dbReference type="InterPro" id="IPR001356">
    <property type="entry name" value="HD"/>
</dbReference>
<accession>A0A9W9CXZ7</accession>
<feature type="domain" description="Homeobox" evidence="4">
    <location>
        <begin position="563"/>
        <end position="606"/>
    </location>
</feature>
<dbReference type="Gene3D" id="1.10.10.60">
    <property type="entry name" value="Homeodomain-like"/>
    <property type="match status" value="1"/>
</dbReference>
<evidence type="ECO:0000313" key="7">
    <source>
        <dbReference type="Proteomes" id="UP001140453"/>
    </source>
</evidence>
<dbReference type="InterPro" id="IPR009057">
    <property type="entry name" value="Homeodomain-like_sf"/>
</dbReference>
<comment type="caution">
    <text evidence="6">The sequence shown here is derived from an EMBL/GenBank/DDBJ whole genome shotgun (WGS) entry which is preliminary data.</text>
</comment>
<feature type="compositionally biased region" description="Polar residues" evidence="3">
    <location>
        <begin position="498"/>
        <end position="507"/>
    </location>
</feature>
<feature type="compositionally biased region" description="Polar residues" evidence="3">
    <location>
        <begin position="451"/>
        <end position="473"/>
    </location>
</feature>
<dbReference type="PROSITE" id="PS50206">
    <property type="entry name" value="RHODANESE_3"/>
    <property type="match status" value="1"/>
</dbReference>
<keyword evidence="1 2" id="KW-0371">Homeobox</keyword>
<feature type="region of interest" description="Disordered" evidence="3">
    <location>
        <begin position="842"/>
        <end position="866"/>
    </location>
</feature>
<feature type="region of interest" description="Disordered" evidence="3">
    <location>
        <begin position="445"/>
        <end position="512"/>
    </location>
</feature>
<evidence type="ECO:0000256" key="1">
    <source>
        <dbReference type="PROSITE-ProRule" id="PRU00108"/>
    </source>
</evidence>
<dbReference type="GO" id="GO:0005634">
    <property type="term" value="C:nucleus"/>
    <property type="evidence" value="ECO:0007669"/>
    <property type="project" value="UniProtKB-SubCell"/>
</dbReference>
<dbReference type="CDD" id="cd00086">
    <property type="entry name" value="homeodomain"/>
    <property type="match status" value="1"/>
</dbReference>
<dbReference type="GO" id="GO:0003677">
    <property type="term" value="F:DNA binding"/>
    <property type="evidence" value="ECO:0007669"/>
    <property type="project" value="UniProtKB-UniRule"/>
</dbReference>
<feature type="DNA-binding region" description="Homeobox" evidence="1">
    <location>
        <begin position="565"/>
        <end position="607"/>
    </location>
</feature>
<dbReference type="SUPFAM" id="SSF46689">
    <property type="entry name" value="Homeodomain-like"/>
    <property type="match status" value="1"/>
</dbReference>
<evidence type="ECO:0000259" key="4">
    <source>
        <dbReference type="PROSITE" id="PS50071"/>
    </source>
</evidence>
<proteinExistence type="predicted"/>
<feature type="region of interest" description="Disordered" evidence="3">
    <location>
        <begin position="891"/>
        <end position="965"/>
    </location>
</feature>
<dbReference type="PROSITE" id="PS50071">
    <property type="entry name" value="HOMEOBOX_2"/>
    <property type="match status" value="1"/>
</dbReference>
<dbReference type="SMART" id="SM00389">
    <property type="entry name" value="HOX"/>
    <property type="match status" value="1"/>
</dbReference>
<evidence type="ECO:0000256" key="3">
    <source>
        <dbReference type="SAM" id="MobiDB-lite"/>
    </source>
</evidence>
<evidence type="ECO:0000256" key="2">
    <source>
        <dbReference type="RuleBase" id="RU000682"/>
    </source>
</evidence>
<protein>
    <submittedName>
        <fullName evidence="6">Uncharacterized protein</fullName>
    </submittedName>
</protein>
<dbReference type="Pfam" id="PF00046">
    <property type="entry name" value="Homeodomain"/>
    <property type="match status" value="1"/>
</dbReference>
<comment type="subcellular location">
    <subcellularLocation>
        <location evidence="1 2">Nucleus</location>
    </subcellularLocation>
</comment>
<feature type="domain" description="Rhodanese" evidence="5">
    <location>
        <begin position="641"/>
        <end position="755"/>
    </location>
</feature>
<dbReference type="OrthoDB" id="4760831at2759"/>
<dbReference type="Pfam" id="PF00581">
    <property type="entry name" value="Rhodanese"/>
    <property type="match status" value="1"/>
</dbReference>
<dbReference type="AlphaFoldDB" id="A0A9W9CXZ7"/>
<feature type="compositionally biased region" description="Low complexity" evidence="3">
    <location>
        <begin position="482"/>
        <end position="497"/>
    </location>
</feature>
<feature type="region of interest" description="Disordered" evidence="3">
    <location>
        <begin position="292"/>
        <end position="312"/>
    </location>
</feature>
<keyword evidence="1 2" id="KW-0238">DNA-binding</keyword>
<organism evidence="6 7">
    <name type="scientific">Gnomoniopsis smithogilvyi</name>
    <dbReference type="NCBI Taxonomy" id="1191159"/>
    <lineage>
        <taxon>Eukaryota</taxon>
        <taxon>Fungi</taxon>
        <taxon>Dikarya</taxon>
        <taxon>Ascomycota</taxon>
        <taxon>Pezizomycotina</taxon>
        <taxon>Sordariomycetes</taxon>
        <taxon>Sordariomycetidae</taxon>
        <taxon>Diaporthales</taxon>
        <taxon>Gnomoniaceae</taxon>
        <taxon>Gnomoniopsis</taxon>
    </lineage>
</organism>
<dbReference type="EMBL" id="JAPEVB010000003">
    <property type="protein sequence ID" value="KAJ4391760.1"/>
    <property type="molecule type" value="Genomic_DNA"/>
</dbReference>
<reference evidence="6" key="1">
    <citation type="submission" date="2022-10" db="EMBL/GenBank/DDBJ databases">
        <title>Tapping the CABI collections for fungal endophytes: first genome assemblies for Collariella, Neodidymelliopsis, Ascochyta clinopodiicola, Didymella pomorum, Didymosphaeria variabile, Neocosmospora piperis and Neocucurbitaria cava.</title>
        <authorList>
            <person name="Hill R."/>
        </authorList>
    </citation>
    <scope>NUCLEOTIDE SEQUENCE</scope>
    <source>
        <strain evidence="6">IMI 355082</strain>
    </source>
</reference>
<gene>
    <name evidence="6" type="ORF">N0V93_005380</name>
</gene>
<feature type="compositionally biased region" description="Low complexity" evidence="3">
    <location>
        <begin position="941"/>
        <end position="950"/>
    </location>
</feature>
<dbReference type="InterPro" id="IPR001763">
    <property type="entry name" value="Rhodanese-like_dom"/>
</dbReference>
<dbReference type="Gene3D" id="3.40.250.10">
    <property type="entry name" value="Rhodanese-like domain"/>
    <property type="match status" value="1"/>
</dbReference>
<dbReference type="InterPro" id="IPR036873">
    <property type="entry name" value="Rhodanese-like_dom_sf"/>
</dbReference>
<dbReference type="Proteomes" id="UP001140453">
    <property type="component" value="Unassembled WGS sequence"/>
</dbReference>
<keyword evidence="1 2" id="KW-0539">Nucleus</keyword>
<evidence type="ECO:0000313" key="6">
    <source>
        <dbReference type="EMBL" id="KAJ4391760.1"/>
    </source>
</evidence>
<keyword evidence="7" id="KW-1185">Reference proteome</keyword>
<sequence>MRPEEVSSTYSPCPLLQYGSGIEYAPPATHDTSRVNFHVKQIDSFAQTLQDSASRAFPNKGRSSQRYKSVQVLLLHWKTDDLFVLPELEDLEASFREEYGFNTDVFAIPADNPHLDLMMRIGTLIKDHESEDTLFIVYYGGHAKIDESRQSTWCATRHSGSPSLQWSAIQTLLERSISDVLILLDCCAGAASATFPNGKSTTETISASSWDAIAPDPGRYSFTNALIEVLGEWRHRTFSAAMLHAEVLARLKHPRPILINGKRFEARATPVHFMMTSDHRAPSIEMSRLIAPDRLPPSPVREPSPEGMPMGRGPTDDECFTEPNEDKPHVMISLALEDDQRLDLNAWEQWLSSFPALAKYVKVQGVFKSHSTLLLLSMPVTIWDLLPEDQACSFVAFIRSNNLIKTPKEAEQSVQSQPEVLQSDRSSIFSGTTFRDSILAPSISSHLRPRTQASERGTIWRTQSSTTLNQQRAAPTALTPISSQSSQSSVSQRPSLQRTHSTTSSYRPGTLSGVMGLAGATLDGGIVRQPLMNQSRSSRRTVFSDGQELPECPPLAAHVVTRLEVYFHKDPHPSDGTTEYYASHLGIEAADVKVWFHHRRMEEQSKANLEQLKMVDSIPEPNEAPQMILAGQLNDLLDIFPLAQILFIDLRSPSEFQRSHIHSAVNLRIPAKFLRMTSLDVLDRTFPDEQSRRSFTRWSKTKCMVIYDRNIEATWECPIAPDMLDMLRRQGWPGRCFVLKGPFREFSMSFDKYITGDRMTKDSKKYTDGLRSATPPTEDQLRWNQARYEDWLRRVQHEGSLQTNYSKPREVTSKKAAVDDHQRELEVEFKGRFPDLYRKMKAMGAQQPSSHYPPAPPPKHGKEAFYDDDSYFDTRKAHLVGSLSTGLAKMREASTPGSGNSFPSDRVPDKLGELPSLDFEDFDEIDPREAQSPYRSGAGGRSAASSAASGDIAGTPPVNPLDNAARKVAREALGKQGLWKRLRSNNGK</sequence>
<evidence type="ECO:0000259" key="5">
    <source>
        <dbReference type="PROSITE" id="PS50206"/>
    </source>
</evidence>